<organism evidence="2 3">
    <name type="scientific">Erwinia rhapontici</name>
    <name type="common">Pectobacterium rhapontici</name>
    <dbReference type="NCBI Taxonomy" id="55212"/>
    <lineage>
        <taxon>Bacteria</taxon>
        <taxon>Pseudomonadati</taxon>
        <taxon>Pseudomonadota</taxon>
        <taxon>Gammaproteobacteria</taxon>
        <taxon>Enterobacterales</taxon>
        <taxon>Erwiniaceae</taxon>
        <taxon>Erwinia</taxon>
    </lineage>
</organism>
<dbReference type="EMBL" id="AP024329">
    <property type="protein sequence ID" value="BCQ34447.1"/>
    <property type="molecule type" value="Genomic_DNA"/>
</dbReference>
<sequence>MKMKKIVFPVLLTSLLTGCGLLGDYTPLPEIGQVSRSQAGFCFQIKNPGDYYVHFLSIRERSAPERSGFNREFPALQIADNQLCIPPSYYHFPDDGEINVDIALRSPTKKRKYRRDIISEFRVVNGVPMPFAPKEYSVKTDDYIREIE</sequence>
<dbReference type="NCBIfam" id="NF045617">
    <property type="entry name" value="mostly_LP"/>
    <property type="match status" value="1"/>
</dbReference>
<evidence type="ECO:0000313" key="2">
    <source>
        <dbReference type="EMBL" id="BCQ34447.1"/>
    </source>
</evidence>
<protein>
    <recommendedName>
        <fullName evidence="1">DUF7480 domain-containing protein</fullName>
    </recommendedName>
</protein>
<accession>A0ABN6DMZ1</accession>
<reference evidence="2 3" key="1">
    <citation type="submission" date="2021-01" db="EMBL/GenBank/DDBJ databases">
        <title>Complete genome sequence of Erwinia rhapontici MAFF 311153.</title>
        <authorList>
            <person name="Morohoshi T."/>
            <person name="Someya N."/>
        </authorList>
    </citation>
    <scope>NUCLEOTIDE SEQUENCE [LARGE SCALE GENOMIC DNA]</scope>
    <source>
        <strain evidence="2 3">MAFF 311153</strain>
    </source>
</reference>
<name>A0ABN6DMZ1_ERWRD</name>
<dbReference type="InterPro" id="IPR054657">
    <property type="entry name" value="T6SS_periplasmic_put"/>
</dbReference>
<proteinExistence type="predicted"/>
<dbReference type="RefSeq" id="WP_159337003.1">
    <property type="nucleotide sequence ID" value="NZ_AP024329.1"/>
</dbReference>
<evidence type="ECO:0000313" key="3">
    <source>
        <dbReference type="Proteomes" id="UP000677515"/>
    </source>
</evidence>
<gene>
    <name evidence="2" type="ORF">ERHA53_17900</name>
</gene>
<dbReference type="InterPro" id="IPR055903">
    <property type="entry name" value="DUF7480"/>
</dbReference>
<feature type="domain" description="DUF7480" evidence="1">
    <location>
        <begin position="40"/>
        <end position="125"/>
    </location>
</feature>
<keyword evidence="3" id="KW-1185">Reference proteome</keyword>
<evidence type="ECO:0000259" key="1">
    <source>
        <dbReference type="Pfam" id="PF24295"/>
    </source>
</evidence>
<dbReference type="Pfam" id="PF24295">
    <property type="entry name" value="DUF7480"/>
    <property type="match status" value="1"/>
</dbReference>
<dbReference type="Proteomes" id="UP000677515">
    <property type="component" value="Chromosome"/>
</dbReference>
<dbReference type="PROSITE" id="PS51257">
    <property type="entry name" value="PROKAR_LIPOPROTEIN"/>
    <property type="match status" value="1"/>
</dbReference>